<protein>
    <submittedName>
        <fullName evidence="4">GNAT family N-acetyltransferase</fullName>
    </submittedName>
</protein>
<dbReference type="EMBL" id="JARQBJ010000002">
    <property type="protein sequence ID" value="MDT2809709.1"/>
    <property type="molecule type" value="Genomic_DNA"/>
</dbReference>
<dbReference type="GO" id="GO:0016747">
    <property type="term" value="F:acyltransferase activity, transferring groups other than amino-acyl groups"/>
    <property type="evidence" value="ECO:0007669"/>
    <property type="project" value="InterPro"/>
</dbReference>
<dbReference type="PANTHER" id="PTHR43877">
    <property type="entry name" value="AMINOALKYLPHOSPHONATE N-ACETYLTRANSFERASE-RELATED-RELATED"/>
    <property type="match status" value="1"/>
</dbReference>
<evidence type="ECO:0000259" key="3">
    <source>
        <dbReference type="PROSITE" id="PS51186"/>
    </source>
</evidence>
<name>A0AAW8TYY0_9ENTE</name>
<evidence type="ECO:0000256" key="1">
    <source>
        <dbReference type="ARBA" id="ARBA00022679"/>
    </source>
</evidence>
<dbReference type="SUPFAM" id="SSF55729">
    <property type="entry name" value="Acyl-CoA N-acyltransferases (Nat)"/>
    <property type="match status" value="1"/>
</dbReference>
<dbReference type="Gene3D" id="3.40.630.30">
    <property type="match status" value="1"/>
</dbReference>
<dbReference type="InterPro" id="IPR016181">
    <property type="entry name" value="Acyl_CoA_acyltransferase"/>
</dbReference>
<sequence length="151" mass="17538">MLNVKKYKSTDKTIYHASLQLRDVLLRQPIGKSIYEEDLTIEQDNDFYGIFQGEELIGTLSFFEKRPRVAQLTAFAVKQEFQRQGLGKTLVAFLIADLRKRGYQKVIVDARAEARFFYQKCGFTIEKGPVINQKLGVKDYQMKYVIEKKAD</sequence>
<evidence type="ECO:0000313" key="5">
    <source>
        <dbReference type="Proteomes" id="UP001256711"/>
    </source>
</evidence>
<feature type="domain" description="N-acetyltransferase" evidence="3">
    <location>
        <begin position="2"/>
        <end position="147"/>
    </location>
</feature>
<dbReference type="InterPro" id="IPR000182">
    <property type="entry name" value="GNAT_dom"/>
</dbReference>
<accession>A0AAW8TYY0</accession>
<dbReference type="AlphaFoldDB" id="A0AAW8TYY0"/>
<dbReference type="Pfam" id="PF00583">
    <property type="entry name" value="Acetyltransf_1"/>
    <property type="match status" value="1"/>
</dbReference>
<comment type="caution">
    <text evidence="4">The sequence shown here is derived from an EMBL/GenBank/DDBJ whole genome shotgun (WGS) entry which is preliminary data.</text>
</comment>
<keyword evidence="1" id="KW-0808">Transferase</keyword>
<dbReference type="InterPro" id="IPR050832">
    <property type="entry name" value="Bact_Acetyltransf"/>
</dbReference>
<proteinExistence type="predicted"/>
<dbReference type="Proteomes" id="UP001256711">
    <property type="component" value="Unassembled WGS sequence"/>
</dbReference>
<gene>
    <name evidence="4" type="ORF">P7H43_04375</name>
</gene>
<evidence type="ECO:0000313" key="4">
    <source>
        <dbReference type="EMBL" id="MDT2809709.1"/>
    </source>
</evidence>
<organism evidence="4 5">
    <name type="scientific">Enterococcus asini</name>
    <dbReference type="NCBI Taxonomy" id="57732"/>
    <lineage>
        <taxon>Bacteria</taxon>
        <taxon>Bacillati</taxon>
        <taxon>Bacillota</taxon>
        <taxon>Bacilli</taxon>
        <taxon>Lactobacillales</taxon>
        <taxon>Enterococcaceae</taxon>
        <taxon>Enterococcus</taxon>
    </lineage>
</organism>
<dbReference type="PROSITE" id="PS51186">
    <property type="entry name" value="GNAT"/>
    <property type="match status" value="1"/>
</dbReference>
<reference evidence="4" key="1">
    <citation type="submission" date="2023-03" db="EMBL/GenBank/DDBJ databases">
        <authorList>
            <person name="Shen W."/>
            <person name="Cai J."/>
        </authorList>
    </citation>
    <scope>NUCLEOTIDE SEQUENCE</scope>
    <source>
        <strain evidence="4">B226-2</strain>
    </source>
</reference>
<keyword evidence="2" id="KW-0012">Acyltransferase</keyword>
<dbReference type="CDD" id="cd04301">
    <property type="entry name" value="NAT_SF"/>
    <property type="match status" value="1"/>
</dbReference>
<dbReference type="RefSeq" id="WP_302373594.1">
    <property type="nucleotide sequence ID" value="NZ_CATYFE010000038.1"/>
</dbReference>
<evidence type="ECO:0000256" key="2">
    <source>
        <dbReference type="ARBA" id="ARBA00023315"/>
    </source>
</evidence>